<name>A0A5N5K1T4_9ROSI</name>
<comment type="caution">
    <text evidence="1">The sequence shown here is derived from an EMBL/GenBank/DDBJ whole genome shotgun (WGS) entry which is preliminary data.</text>
</comment>
<reference evidence="2" key="1">
    <citation type="journal article" date="2019" name="Gigascience">
        <title>De novo genome assembly of the endangered Acer yangbiense, a plant species with extremely small populations endemic to Yunnan Province, China.</title>
        <authorList>
            <person name="Yang J."/>
            <person name="Wariss H.M."/>
            <person name="Tao L."/>
            <person name="Zhang R."/>
            <person name="Yun Q."/>
            <person name="Hollingsworth P."/>
            <person name="Dao Z."/>
            <person name="Luo G."/>
            <person name="Guo H."/>
            <person name="Ma Y."/>
            <person name="Sun W."/>
        </authorList>
    </citation>
    <scope>NUCLEOTIDE SEQUENCE [LARGE SCALE GENOMIC DNA]</scope>
    <source>
        <strain evidence="2">cv. br00</strain>
    </source>
</reference>
<dbReference type="EMBL" id="VDCV01000015">
    <property type="protein sequence ID" value="KAB5524856.1"/>
    <property type="molecule type" value="Genomic_DNA"/>
</dbReference>
<evidence type="ECO:0000313" key="1">
    <source>
        <dbReference type="EMBL" id="KAB5524856.1"/>
    </source>
</evidence>
<protein>
    <submittedName>
        <fullName evidence="1">Uncharacterized protein</fullName>
    </submittedName>
</protein>
<proteinExistence type="predicted"/>
<evidence type="ECO:0000313" key="2">
    <source>
        <dbReference type="Proteomes" id="UP000326939"/>
    </source>
</evidence>
<dbReference type="Proteomes" id="UP000326939">
    <property type="component" value="Chromosome 15"/>
</dbReference>
<gene>
    <name evidence="1" type="ORF">DKX38_022605</name>
</gene>
<keyword evidence="2" id="KW-1185">Reference proteome</keyword>
<accession>A0A5N5K1T4</accession>
<organism evidence="1 2">
    <name type="scientific">Salix brachista</name>
    <dbReference type="NCBI Taxonomy" id="2182728"/>
    <lineage>
        <taxon>Eukaryota</taxon>
        <taxon>Viridiplantae</taxon>
        <taxon>Streptophyta</taxon>
        <taxon>Embryophyta</taxon>
        <taxon>Tracheophyta</taxon>
        <taxon>Spermatophyta</taxon>
        <taxon>Magnoliopsida</taxon>
        <taxon>eudicotyledons</taxon>
        <taxon>Gunneridae</taxon>
        <taxon>Pentapetalae</taxon>
        <taxon>rosids</taxon>
        <taxon>fabids</taxon>
        <taxon>Malpighiales</taxon>
        <taxon>Salicaceae</taxon>
        <taxon>Saliceae</taxon>
        <taxon>Salix</taxon>
    </lineage>
</organism>
<dbReference type="AlphaFoldDB" id="A0A5N5K1T4"/>
<sequence length="232" mass="25334">MAEKRFLAGLPSEFKTAKSQILSSPEIGSLQEVFSRILCIEGTLSIQQTNNVLVAKGRSIDTGRKLNIRGASKTLDSHINDSNNIVTTVMSRAIPRNSTRNYKIIIKQISLLMLSPLLAPLQGNPETFFNFQSHLAPSPVTIVDGSTLKVVGFGTIKPTSYITLSSVLARPPIVQIYNKYTASTPSLSPPPYDLDLRIGLCKGKCQCKSVYSIANFVLMITCLLPQVLLLPL</sequence>